<feature type="region of interest" description="Disordered" evidence="1">
    <location>
        <begin position="195"/>
        <end position="236"/>
    </location>
</feature>
<proteinExistence type="predicted"/>
<keyword evidence="2" id="KW-0472">Membrane</keyword>
<evidence type="ECO:0000313" key="5">
    <source>
        <dbReference type="Proteomes" id="UP000320876"/>
    </source>
</evidence>
<comment type="caution">
    <text evidence="4">The sequence shown here is derived from an EMBL/GenBank/DDBJ whole genome shotgun (WGS) entry which is preliminary data.</text>
</comment>
<feature type="domain" description="VanZ-like" evidence="3">
    <location>
        <begin position="50"/>
        <end position="181"/>
    </location>
</feature>
<feature type="transmembrane region" description="Helical" evidence="2">
    <location>
        <begin position="104"/>
        <end position="122"/>
    </location>
</feature>
<feature type="transmembrane region" description="Helical" evidence="2">
    <location>
        <begin position="6"/>
        <end position="25"/>
    </location>
</feature>
<evidence type="ECO:0000259" key="3">
    <source>
        <dbReference type="Pfam" id="PF04892"/>
    </source>
</evidence>
<keyword evidence="2" id="KW-1133">Transmembrane helix</keyword>
<dbReference type="PANTHER" id="PTHR36834:SF1">
    <property type="entry name" value="INTEGRAL MEMBRANE PROTEIN"/>
    <property type="match status" value="1"/>
</dbReference>
<protein>
    <submittedName>
        <fullName evidence="4">Glycopeptide antibiotics resistance protein</fullName>
    </submittedName>
</protein>
<dbReference type="InterPro" id="IPR006976">
    <property type="entry name" value="VanZ-like"/>
</dbReference>
<name>A0A542DKR8_AMYCI</name>
<evidence type="ECO:0000256" key="1">
    <source>
        <dbReference type="SAM" id="MobiDB-lite"/>
    </source>
</evidence>
<dbReference type="Proteomes" id="UP000320876">
    <property type="component" value="Unassembled WGS sequence"/>
</dbReference>
<feature type="transmembrane region" description="Helical" evidence="2">
    <location>
        <begin position="164"/>
        <end position="184"/>
    </location>
</feature>
<reference evidence="4 5" key="1">
    <citation type="submission" date="2019-06" db="EMBL/GenBank/DDBJ databases">
        <title>Sequencing the genomes of 1000 actinobacteria strains.</title>
        <authorList>
            <person name="Klenk H.-P."/>
        </authorList>
    </citation>
    <scope>NUCLEOTIDE SEQUENCE [LARGE SCALE GENOMIC DNA]</scope>
    <source>
        <strain evidence="4 5">DSM 45679</strain>
    </source>
</reference>
<organism evidence="4 5">
    <name type="scientific">Amycolatopsis cihanbeyliensis</name>
    <dbReference type="NCBI Taxonomy" id="1128664"/>
    <lineage>
        <taxon>Bacteria</taxon>
        <taxon>Bacillati</taxon>
        <taxon>Actinomycetota</taxon>
        <taxon>Actinomycetes</taxon>
        <taxon>Pseudonocardiales</taxon>
        <taxon>Pseudonocardiaceae</taxon>
        <taxon>Amycolatopsis</taxon>
    </lineage>
</organism>
<dbReference type="AlphaFoldDB" id="A0A542DKR8"/>
<keyword evidence="2" id="KW-0812">Transmembrane</keyword>
<evidence type="ECO:0000313" key="4">
    <source>
        <dbReference type="EMBL" id="TQJ03701.1"/>
    </source>
</evidence>
<accession>A0A542DKR8</accession>
<sequence>MTSAQTFALAYGLLGFLVIWAVLLIPQILGQQARFGRVLPRRLARTALVTLYACLTVALVLLPLPGPGGGRLGQHIQLVPFQWTADVARESVGNPLTTLAFQQLSMNVLLFVPLGIFARVLWRRGFTGATLLGLAGSAAIEVCQLTANFGTAPYQYRIFDVDDLMANTVGASLGWVLAALFLVLRAQARRADALSGATTQPLTTPARPARPTVPAYAGQPAGHYAGPRAQPWSRRR</sequence>
<feature type="transmembrane region" description="Helical" evidence="2">
    <location>
        <begin position="129"/>
        <end position="152"/>
    </location>
</feature>
<feature type="transmembrane region" description="Helical" evidence="2">
    <location>
        <begin position="46"/>
        <end position="64"/>
    </location>
</feature>
<dbReference type="RefSeq" id="WP_141999480.1">
    <property type="nucleotide sequence ID" value="NZ_VFML01000001.1"/>
</dbReference>
<gene>
    <name evidence="4" type="ORF">FB471_3468</name>
</gene>
<dbReference type="OrthoDB" id="4822551at2"/>
<dbReference type="PANTHER" id="PTHR36834">
    <property type="entry name" value="MEMBRANE PROTEIN-RELATED"/>
    <property type="match status" value="1"/>
</dbReference>
<evidence type="ECO:0000256" key="2">
    <source>
        <dbReference type="SAM" id="Phobius"/>
    </source>
</evidence>
<dbReference type="EMBL" id="VFML01000001">
    <property type="protein sequence ID" value="TQJ03701.1"/>
    <property type="molecule type" value="Genomic_DNA"/>
</dbReference>
<dbReference type="Pfam" id="PF04892">
    <property type="entry name" value="VanZ"/>
    <property type="match status" value="1"/>
</dbReference>
<feature type="compositionally biased region" description="Low complexity" evidence="1">
    <location>
        <begin position="197"/>
        <end position="217"/>
    </location>
</feature>
<dbReference type="InterPro" id="IPR053150">
    <property type="entry name" value="Teicoplanin_resist-assoc"/>
</dbReference>
<keyword evidence="5" id="KW-1185">Reference proteome</keyword>